<gene>
    <name evidence="2" type="ORF">SDC9_168460</name>
</gene>
<accession>A0A645G2L4</accession>
<feature type="region of interest" description="Disordered" evidence="1">
    <location>
        <begin position="1"/>
        <end position="35"/>
    </location>
</feature>
<protein>
    <submittedName>
        <fullName evidence="2">Uncharacterized protein</fullName>
    </submittedName>
</protein>
<organism evidence="2">
    <name type="scientific">bioreactor metagenome</name>
    <dbReference type="NCBI Taxonomy" id="1076179"/>
    <lineage>
        <taxon>unclassified sequences</taxon>
        <taxon>metagenomes</taxon>
        <taxon>ecological metagenomes</taxon>
    </lineage>
</organism>
<dbReference type="EMBL" id="VSSQ01068970">
    <property type="protein sequence ID" value="MPN21081.1"/>
    <property type="molecule type" value="Genomic_DNA"/>
</dbReference>
<comment type="caution">
    <text evidence="2">The sequence shown here is derived from an EMBL/GenBank/DDBJ whole genome shotgun (WGS) entry which is preliminary data.</text>
</comment>
<sequence length="175" mass="18242">MEEQRSGGQAVQGQRAQQHGCGRVSGDAQGQQRHHRAADGGVISCFGRDNAINASRSKLFRVLVVVLGHGIGKYVRGAAADAGQNADAQTDQGRTQEVPFLAEELLHGKAKAFDALHTGLGDYLLLHEAAGLGRGDDLTDSKQAHHDGQHIKAALEVGTAEGEAGSPLDHIGADG</sequence>
<evidence type="ECO:0000313" key="2">
    <source>
        <dbReference type="EMBL" id="MPN21081.1"/>
    </source>
</evidence>
<proteinExistence type="predicted"/>
<name>A0A645G2L4_9ZZZZ</name>
<evidence type="ECO:0000256" key="1">
    <source>
        <dbReference type="SAM" id="MobiDB-lite"/>
    </source>
</evidence>
<feature type="compositionally biased region" description="Low complexity" evidence="1">
    <location>
        <begin position="1"/>
        <end position="20"/>
    </location>
</feature>
<dbReference type="AlphaFoldDB" id="A0A645G2L4"/>
<reference evidence="2" key="1">
    <citation type="submission" date="2019-08" db="EMBL/GenBank/DDBJ databases">
        <authorList>
            <person name="Kucharzyk K."/>
            <person name="Murdoch R.W."/>
            <person name="Higgins S."/>
            <person name="Loffler F."/>
        </authorList>
    </citation>
    <scope>NUCLEOTIDE SEQUENCE</scope>
</reference>